<keyword evidence="6" id="KW-0813">Transport</keyword>
<organism evidence="13 14">
    <name type="scientific">Trichosporon asahii var. asahii (strain CBS 8904)</name>
    <name type="common">Yeast</name>
    <dbReference type="NCBI Taxonomy" id="1220162"/>
    <lineage>
        <taxon>Eukaryota</taxon>
        <taxon>Fungi</taxon>
        <taxon>Dikarya</taxon>
        <taxon>Basidiomycota</taxon>
        <taxon>Agaricomycotina</taxon>
        <taxon>Tremellomycetes</taxon>
        <taxon>Trichosporonales</taxon>
        <taxon>Trichosporonaceae</taxon>
        <taxon>Trichosporon</taxon>
    </lineage>
</organism>
<keyword evidence="14" id="KW-1185">Reference proteome</keyword>
<keyword evidence="7" id="KW-0679">Respiratory chain</keyword>
<sequence>MSQFSALPSPMNQADPSLLIPLNICRHKENYLTWKCDDERHAYDKCQYDEYDIRPLRRSLWTEPELTSSYMRRMKQLSKEKREAREAASDE</sequence>
<evidence type="ECO:0000256" key="8">
    <source>
        <dbReference type="ARBA" id="ARBA00022792"/>
    </source>
</evidence>
<evidence type="ECO:0000256" key="11">
    <source>
        <dbReference type="ARBA" id="ARBA00023136"/>
    </source>
</evidence>
<keyword evidence="11" id="KW-0472">Membrane</keyword>
<comment type="caution">
    <text evidence="13">The sequence shown here is derived from an EMBL/GenBank/DDBJ whole genome shotgun (WGS) entry which is preliminary data.</text>
</comment>
<reference evidence="13 14" key="1">
    <citation type="journal article" date="2012" name="Eukaryot. Cell">
        <title>Genome sequence of the Trichosporon asahii environmental strain CBS 8904.</title>
        <authorList>
            <person name="Yang R.Y."/>
            <person name="Li H.T."/>
            <person name="Zhu H."/>
            <person name="Zhou G.P."/>
            <person name="Wang M."/>
            <person name="Wang L."/>
        </authorList>
    </citation>
    <scope>NUCLEOTIDE SEQUENCE [LARGE SCALE GENOMIC DNA]</scope>
    <source>
        <strain evidence="13 14">CBS 8904</strain>
    </source>
</reference>
<keyword evidence="9" id="KW-0249">Electron transport</keyword>
<dbReference type="OrthoDB" id="268414at2759"/>
<evidence type="ECO:0000256" key="5">
    <source>
        <dbReference type="ARBA" id="ARBA00018677"/>
    </source>
</evidence>
<evidence type="ECO:0000256" key="3">
    <source>
        <dbReference type="ARBA" id="ARBA00004637"/>
    </source>
</evidence>
<dbReference type="eggNOG" id="KOG3468">
    <property type="taxonomic scope" value="Eukaryota"/>
</dbReference>
<evidence type="ECO:0000313" key="14">
    <source>
        <dbReference type="Proteomes" id="UP000006757"/>
    </source>
</evidence>
<dbReference type="AlphaFoldDB" id="K1VQB5"/>
<dbReference type="Proteomes" id="UP000006757">
    <property type="component" value="Unassembled WGS sequence"/>
</dbReference>
<protein>
    <recommendedName>
        <fullName evidence="5">NADH dehydrogenase [ubiquinone] 1 beta subcomplex subunit 7</fullName>
    </recommendedName>
</protein>
<dbReference type="GO" id="GO:0005758">
    <property type="term" value="C:mitochondrial intermembrane space"/>
    <property type="evidence" value="ECO:0007669"/>
    <property type="project" value="UniProtKB-SubCell"/>
</dbReference>
<comment type="function">
    <text evidence="1">Accessory subunit of the mitochondrial membrane respiratory chain NADH dehydrogenase (Complex I), that is believed not to be involved in catalysis. Complex I functions in the transfer of electrons from NADH to the respiratory chain. The immediate electron acceptor for the enzyme is believed to be ubiquinone.</text>
</comment>
<keyword evidence="8" id="KW-0999">Mitochondrion inner membrane</keyword>
<keyword evidence="10" id="KW-0496">Mitochondrion</keyword>
<dbReference type="Pfam" id="PF05676">
    <property type="entry name" value="NDUF_B7"/>
    <property type="match status" value="1"/>
</dbReference>
<keyword evidence="12" id="KW-1015">Disulfide bond</keyword>
<evidence type="ECO:0000256" key="10">
    <source>
        <dbReference type="ARBA" id="ARBA00023128"/>
    </source>
</evidence>
<dbReference type="STRING" id="1220162.K1VQB5"/>
<evidence type="ECO:0000256" key="2">
    <source>
        <dbReference type="ARBA" id="ARBA00004569"/>
    </source>
</evidence>
<dbReference type="HOGENOM" id="CLU_154847_3_0_1"/>
<dbReference type="PANTHER" id="PTHR20900">
    <property type="entry name" value="NADH:UBIQUINONE OXIDOREDUCTASE B18-LIKE SUBUNIT"/>
    <property type="match status" value="1"/>
</dbReference>
<evidence type="ECO:0000256" key="9">
    <source>
        <dbReference type="ARBA" id="ARBA00022982"/>
    </source>
</evidence>
<evidence type="ECO:0000256" key="1">
    <source>
        <dbReference type="ARBA" id="ARBA00003195"/>
    </source>
</evidence>
<evidence type="ECO:0000313" key="13">
    <source>
        <dbReference type="EMBL" id="EKD02806.1"/>
    </source>
</evidence>
<gene>
    <name evidence="13" type="ORF">A1Q2_02881</name>
</gene>
<proteinExistence type="inferred from homology"/>
<dbReference type="InterPro" id="IPR008698">
    <property type="entry name" value="NDUB7"/>
</dbReference>
<dbReference type="PANTHER" id="PTHR20900:SF0">
    <property type="entry name" value="NADH DEHYDROGENASE [UBIQUINONE] 1 BETA SUBCOMPLEX SUBUNIT 7"/>
    <property type="match status" value="1"/>
</dbReference>
<comment type="subcellular location">
    <subcellularLocation>
        <location evidence="3">Mitochondrion inner membrane</location>
        <topology evidence="3">Peripheral membrane protein</topology>
    </subcellularLocation>
    <subcellularLocation>
        <location evidence="2">Mitochondrion intermembrane space</location>
    </subcellularLocation>
</comment>
<name>K1VQB5_TRIAC</name>
<comment type="similarity">
    <text evidence="4">Belongs to the complex I NDUFB7 subunit family.</text>
</comment>
<evidence type="ECO:0000256" key="6">
    <source>
        <dbReference type="ARBA" id="ARBA00022448"/>
    </source>
</evidence>
<evidence type="ECO:0000256" key="4">
    <source>
        <dbReference type="ARBA" id="ARBA00008006"/>
    </source>
</evidence>
<evidence type="ECO:0000256" key="12">
    <source>
        <dbReference type="ARBA" id="ARBA00023157"/>
    </source>
</evidence>
<evidence type="ECO:0000256" key="7">
    <source>
        <dbReference type="ARBA" id="ARBA00022660"/>
    </source>
</evidence>
<accession>K1VQB5</accession>
<dbReference type="InParanoid" id="K1VQB5"/>
<dbReference type="EMBL" id="AMBO01000276">
    <property type="protein sequence ID" value="EKD02806.1"/>
    <property type="molecule type" value="Genomic_DNA"/>
</dbReference>
<dbReference type="GO" id="GO:0005743">
    <property type="term" value="C:mitochondrial inner membrane"/>
    <property type="evidence" value="ECO:0007669"/>
    <property type="project" value="UniProtKB-SubCell"/>
</dbReference>